<keyword evidence="5" id="KW-1185">Reference proteome</keyword>
<dbReference type="SUPFAM" id="SSF51735">
    <property type="entry name" value="NAD(P)-binding Rossmann-fold domains"/>
    <property type="match status" value="1"/>
</dbReference>
<protein>
    <submittedName>
        <fullName evidence="4">NMRAL1 protein</fullName>
    </submittedName>
</protein>
<dbReference type="Gene3D" id="3.90.25.10">
    <property type="entry name" value="UDP-galactose 4-epimerase, domain 1"/>
    <property type="match status" value="1"/>
</dbReference>
<feature type="domain" description="NmrA-like" evidence="3">
    <location>
        <begin position="13"/>
        <end position="281"/>
    </location>
</feature>
<dbReference type="InterPro" id="IPR008030">
    <property type="entry name" value="NmrA-like"/>
</dbReference>
<evidence type="ECO:0000256" key="2">
    <source>
        <dbReference type="ARBA" id="ARBA00022857"/>
    </source>
</evidence>
<accession>A0A812SR87</accession>
<evidence type="ECO:0000313" key="5">
    <source>
        <dbReference type="Proteomes" id="UP000604046"/>
    </source>
</evidence>
<dbReference type="InterPro" id="IPR051164">
    <property type="entry name" value="NmrA-like_oxidored"/>
</dbReference>
<gene>
    <name evidence="4" type="primary">NMRAL1</name>
    <name evidence="4" type="ORF">SNAT2548_LOCUS27400</name>
</gene>
<reference evidence="4" key="1">
    <citation type="submission" date="2021-02" db="EMBL/GenBank/DDBJ databases">
        <authorList>
            <person name="Dougan E. K."/>
            <person name="Rhodes N."/>
            <person name="Thang M."/>
            <person name="Chan C."/>
        </authorList>
    </citation>
    <scope>NUCLEOTIDE SEQUENCE</scope>
</reference>
<sequence>MGNLCAAVPTVTKVAVLGATGQQGGAVAAALAQKGIAVVAITRNPESEKAKALAEKPQIVVRKADLNDVASLVTAFEGCDGAFVIANFWEGMDAGKEMEQYKNAAEALKKVGTMKHVIFTTLEESNIPVNKDFKTIAQHATGDMKVPHFDGKARSEKFFEGLPTTFMVTSCYFENFTSFFSLAKQADGSYTFTLPIGDKKIPWTILNDLGVLVASTFQKPELVGERIGQASFYASGNDLAEMLTKATGKSVKYNKVDWKTFASFGFPGADELAQMFEFWNRTYDAFCGARTLDAQKAIIGGASFTDPVEYAKTLPLKFEG</sequence>
<organism evidence="4 5">
    <name type="scientific">Symbiodinium natans</name>
    <dbReference type="NCBI Taxonomy" id="878477"/>
    <lineage>
        <taxon>Eukaryota</taxon>
        <taxon>Sar</taxon>
        <taxon>Alveolata</taxon>
        <taxon>Dinophyceae</taxon>
        <taxon>Suessiales</taxon>
        <taxon>Symbiodiniaceae</taxon>
        <taxon>Symbiodinium</taxon>
    </lineage>
</organism>
<dbReference type="Pfam" id="PF05368">
    <property type="entry name" value="NmrA"/>
    <property type="match status" value="1"/>
</dbReference>
<evidence type="ECO:0000313" key="4">
    <source>
        <dbReference type="EMBL" id="CAE7488568.1"/>
    </source>
</evidence>
<keyword evidence="2" id="KW-0521">NADP</keyword>
<dbReference type="PANTHER" id="PTHR42748:SF7">
    <property type="entry name" value="NMRA LIKE REDOX SENSOR 1-RELATED"/>
    <property type="match status" value="1"/>
</dbReference>
<evidence type="ECO:0000259" key="3">
    <source>
        <dbReference type="Pfam" id="PF05368"/>
    </source>
</evidence>
<dbReference type="InterPro" id="IPR036291">
    <property type="entry name" value="NAD(P)-bd_dom_sf"/>
</dbReference>
<comment type="caution">
    <text evidence="4">The sequence shown here is derived from an EMBL/GenBank/DDBJ whole genome shotgun (WGS) entry which is preliminary data.</text>
</comment>
<dbReference type="PANTHER" id="PTHR42748">
    <property type="entry name" value="NITROGEN METABOLITE REPRESSION PROTEIN NMRA FAMILY MEMBER"/>
    <property type="match status" value="1"/>
</dbReference>
<dbReference type="AlphaFoldDB" id="A0A812SR87"/>
<dbReference type="Proteomes" id="UP000604046">
    <property type="component" value="Unassembled WGS sequence"/>
</dbReference>
<dbReference type="CDD" id="cd05251">
    <property type="entry name" value="NmrA_like_SDR_a"/>
    <property type="match status" value="1"/>
</dbReference>
<proteinExistence type="inferred from homology"/>
<name>A0A812SR87_9DINO</name>
<dbReference type="GO" id="GO:0005634">
    <property type="term" value="C:nucleus"/>
    <property type="evidence" value="ECO:0007669"/>
    <property type="project" value="TreeGrafter"/>
</dbReference>
<evidence type="ECO:0000256" key="1">
    <source>
        <dbReference type="ARBA" id="ARBA00006328"/>
    </source>
</evidence>
<dbReference type="OrthoDB" id="406866at2759"/>
<dbReference type="EMBL" id="CAJNDS010002468">
    <property type="protein sequence ID" value="CAE7488568.1"/>
    <property type="molecule type" value="Genomic_DNA"/>
</dbReference>
<comment type="similarity">
    <text evidence="1">Belongs to the NmrA-type oxidoreductase family.</text>
</comment>
<dbReference type="Gene3D" id="3.40.50.720">
    <property type="entry name" value="NAD(P)-binding Rossmann-like Domain"/>
    <property type="match status" value="1"/>
</dbReference>